<gene>
    <name evidence="1" type="ORF">BZL29_1648</name>
</gene>
<evidence type="ECO:0000313" key="2">
    <source>
        <dbReference type="Proteomes" id="UP000188532"/>
    </source>
</evidence>
<sequence>MVINAPSRLDMLTQQYVELTTRIAPASSGWPNCTTNSARRR</sequence>
<reference evidence="1 2" key="1">
    <citation type="submission" date="2017-02" db="EMBL/GenBank/DDBJ databases">
        <title>Complete genome sequences of Mycobacterium kansasii strains isolated from rhesus macaques.</title>
        <authorList>
            <person name="Panda A."/>
            <person name="Nagaraj S."/>
            <person name="Zhao X."/>
            <person name="Tettelin H."/>
            <person name="Detolla L.J."/>
        </authorList>
    </citation>
    <scope>NUCLEOTIDE SEQUENCE [LARGE SCALE GENOMIC DNA]</scope>
    <source>
        <strain evidence="1 2">11-3469</strain>
    </source>
</reference>
<dbReference type="AlphaFoldDB" id="A0A1V3XPI4"/>
<comment type="caution">
    <text evidence="1">The sequence shown here is derived from an EMBL/GenBank/DDBJ whole genome shotgun (WGS) entry which is preliminary data.</text>
</comment>
<dbReference type="Proteomes" id="UP000188532">
    <property type="component" value="Unassembled WGS sequence"/>
</dbReference>
<name>A0A1V3XPI4_MYCKA</name>
<organism evidence="1 2">
    <name type="scientific">Mycobacterium kansasii</name>
    <dbReference type="NCBI Taxonomy" id="1768"/>
    <lineage>
        <taxon>Bacteria</taxon>
        <taxon>Bacillati</taxon>
        <taxon>Actinomycetota</taxon>
        <taxon>Actinomycetes</taxon>
        <taxon>Mycobacteriales</taxon>
        <taxon>Mycobacteriaceae</taxon>
        <taxon>Mycobacterium</taxon>
    </lineage>
</organism>
<evidence type="ECO:0000313" key="1">
    <source>
        <dbReference type="EMBL" id="OOK81105.1"/>
    </source>
</evidence>
<dbReference type="EMBL" id="MVBN01000002">
    <property type="protein sequence ID" value="OOK81105.1"/>
    <property type="molecule type" value="Genomic_DNA"/>
</dbReference>
<protein>
    <submittedName>
        <fullName evidence="1">Uncharacterized protein</fullName>
    </submittedName>
</protein>
<proteinExistence type="predicted"/>
<accession>A0A1V3XPI4</accession>